<dbReference type="FunFam" id="1.10.1620.20:FF:000005">
    <property type="entry name" value="Uncharacterized protein, isoform A"/>
    <property type="match status" value="1"/>
</dbReference>
<dbReference type="Proteomes" id="UP000694846">
    <property type="component" value="Unplaced"/>
</dbReference>
<sequence length="58" mass="6644">MSYWRAAGLNYVNYSNIAAKIVRRVLKPELQSNASKRDETHVKFTPWIKGKPAKPGQQ</sequence>
<dbReference type="GO" id="GO:0005743">
    <property type="term" value="C:mitochondrial inner membrane"/>
    <property type="evidence" value="ECO:0007669"/>
    <property type="project" value="InterPro"/>
</dbReference>
<dbReference type="Pfam" id="PF04627">
    <property type="entry name" value="ATP-synt_Eps"/>
    <property type="match status" value="1"/>
</dbReference>
<dbReference type="Gene3D" id="1.10.1620.20">
    <property type="entry name" value="ATP synthase, F1 complex, epsilon subunit superfamily, mitochondrial"/>
    <property type="match status" value="1"/>
</dbReference>
<dbReference type="GO" id="GO:0046933">
    <property type="term" value="F:proton-transporting ATP synthase activity, rotational mechanism"/>
    <property type="evidence" value="ECO:0007669"/>
    <property type="project" value="InterPro"/>
</dbReference>
<reference evidence="4" key="1">
    <citation type="submission" date="2025-08" db="UniProtKB">
        <authorList>
            <consortium name="RefSeq"/>
        </authorList>
    </citation>
    <scope>IDENTIFICATION</scope>
    <source>
        <tissue evidence="4">Whole body</tissue>
    </source>
</reference>
<dbReference type="AlphaFoldDB" id="A0A8B8FA51"/>
<keyword evidence="3" id="KW-1185">Reference proteome</keyword>
<dbReference type="GeneID" id="112681661"/>
<gene>
    <name evidence="4" type="primary">LOC112681661</name>
</gene>
<dbReference type="PANTHER" id="PTHR12448">
    <property type="entry name" value="ATP SYNTHASE EPSILON CHAIN, MITOCHONDRIAL"/>
    <property type="match status" value="1"/>
</dbReference>
<evidence type="ECO:0000256" key="1">
    <source>
        <dbReference type="ARBA" id="ARBA00009502"/>
    </source>
</evidence>
<dbReference type="SUPFAM" id="SSF48690">
    <property type="entry name" value="Epsilon subunit of mitochondrial F1F0-ATP synthase"/>
    <property type="match status" value="1"/>
</dbReference>
<dbReference type="InterPro" id="IPR036742">
    <property type="entry name" value="ATP_synth_F1_esu_sf_mt"/>
</dbReference>
<protein>
    <submittedName>
        <fullName evidence="4">Protein stunted-like isoform X1</fullName>
    </submittedName>
</protein>
<accession>A0A8B8FA51</accession>
<evidence type="ECO:0000313" key="3">
    <source>
        <dbReference type="Proteomes" id="UP000694846"/>
    </source>
</evidence>
<dbReference type="InterPro" id="IPR006721">
    <property type="entry name" value="ATP_synth_F1_esu_mt"/>
</dbReference>
<dbReference type="OrthoDB" id="269124at2759"/>
<dbReference type="RefSeq" id="XP_025407719.1">
    <property type="nucleotide sequence ID" value="XM_025551934.1"/>
</dbReference>
<name>A0A8B8FA51_9HEMI</name>
<feature type="region of interest" description="Disordered" evidence="2">
    <location>
        <begin position="32"/>
        <end position="58"/>
    </location>
</feature>
<dbReference type="GO" id="GO:0042776">
    <property type="term" value="P:proton motive force-driven mitochondrial ATP synthesis"/>
    <property type="evidence" value="ECO:0007669"/>
    <property type="project" value="TreeGrafter"/>
</dbReference>
<dbReference type="CDD" id="cd12153">
    <property type="entry name" value="F1-ATPase_epsilon"/>
    <property type="match status" value="1"/>
</dbReference>
<evidence type="ECO:0000256" key="2">
    <source>
        <dbReference type="SAM" id="MobiDB-lite"/>
    </source>
</evidence>
<evidence type="ECO:0000313" key="4">
    <source>
        <dbReference type="RefSeq" id="XP_025407719.1"/>
    </source>
</evidence>
<comment type="similarity">
    <text evidence="1">Belongs to the eukaryotic ATPase epsilon family.</text>
</comment>
<proteinExistence type="inferred from homology"/>
<organism evidence="3 4">
    <name type="scientific">Sipha flava</name>
    <name type="common">yellow sugarcane aphid</name>
    <dbReference type="NCBI Taxonomy" id="143950"/>
    <lineage>
        <taxon>Eukaryota</taxon>
        <taxon>Metazoa</taxon>
        <taxon>Ecdysozoa</taxon>
        <taxon>Arthropoda</taxon>
        <taxon>Hexapoda</taxon>
        <taxon>Insecta</taxon>
        <taxon>Pterygota</taxon>
        <taxon>Neoptera</taxon>
        <taxon>Paraneoptera</taxon>
        <taxon>Hemiptera</taxon>
        <taxon>Sternorrhyncha</taxon>
        <taxon>Aphidomorpha</taxon>
        <taxon>Aphidoidea</taxon>
        <taxon>Aphididae</taxon>
        <taxon>Sipha</taxon>
    </lineage>
</organism>
<dbReference type="PANTHER" id="PTHR12448:SF0">
    <property type="entry name" value="ATP SYNTHASE SUBUNIT EPSILON, MITOCHONDRIAL"/>
    <property type="match status" value="1"/>
</dbReference>
<dbReference type="GO" id="GO:0045259">
    <property type="term" value="C:proton-transporting ATP synthase complex"/>
    <property type="evidence" value="ECO:0007669"/>
    <property type="project" value="InterPro"/>
</dbReference>